<keyword evidence="7 16" id="KW-0732">Signal</keyword>
<evidence type="ECO:0000256" key="10">
    <source>
        <dbReference type="ARBA" id="ARBA00023077"/>
    </source>
</evidence>
<dbReference type="PROSITE" id="PS52016">
    <property type="entry name" value="TONB_DEPENDENT_REC_3"/>
    <property type="match status" value="1"/>
</dbReference>
<evidence type="ECO:0000256" key="2">
    <source>
        <dbReference type="ARBA" id="ARBA00009810"/>
    </source>
</evidence>
<comment type="subcellular location">
    <subcellularLocation>
        <location evidence="1 14">Cell outer membrane</location>
        <topology evidence="1 14">Multi-pass membrane protein</topology>
    </subcellularLocation>
</comment>
<reference evidence="18 19" key="1">
    <citation type="submission" date="2012-09" db="EMBL/GenBank/DDBJ databases">
        <title>Draft Genome Sequences of 6 Strains from Genus Thauera.</title>
        <authorList>
            <person name="Liu B."/>
            <person name="Shapleigh J.P."/>
            <person name="Frostegard A.H."/>
        </authorList>
    </citation>
    <scope>NUCLEOTIDE SEQUENCE [LARGE SCALE GENOMIC DNA]</scope>
    <source>
        <strain evidence="19">47Lol / DSM 12138</strain>
    </source>
</reference>
<evidence type="ECO:0000256" key="6">
    <source>
        <dbReference type="ARBA" id="ARBA00022692"/>
    </source>
</evidence>
<keyword evidence="4 14" id="KW-1134">Transmembrane beta strand</keyword>
<evidence type="ECO:0000256" key="3">
    <source>
        <dbReference type="ARBA" id="ARBA00022448"/>
    </source>
</evidence>
<evidence type="ECO:0000256" key="5">
    <source>
        <dbReference type="ARBA" id="ARBA00022496"/>
    </source>
</evidence>
<dbReference type="AlphaFoldDB" id="N6YUG7"/>
<dbReference type="GO" id="GO:0009279">
    <property type="term" value="C:cell outer membrane"/>
    <property type="evidence" value="ECO:0007669"/>
    <property type="project" value="UniProtKB-SubCell"/>
</dbReference>
<dbReference type="GO" id="GO:0038023">
    <property type="term" value="F:signaling receptor activity"/>
    <property type="evidence" value="ECO:0007669"/>
    <property type="project" value="InterPro"/>
</dbReference>
<proteinExistence type="inferred from homology"/>
<sequence length="810" mass="88825">MPHRTLPRLSLLALAVAQLTLAPALAAEPAAAANAAVQRSYDIPAGPLEAALNRFGREAGITLSFSTDLAAGLRSPGLQGSHDPAGGLARLLQGTGLAAEARGDGSYTLYRLPMSVGEATLAPVTVMEQNVRDGTTEDTGSYTTGSMSTATRMNLSIRETPQSISVLTRQRMDDQAMETLEDVVENTPGIILSKAGGERPAIYARGFWLQKMTYDGLAGAYDGDYVGSPNLAMYDRVEIVRGATGLTSGAGTPSAAINMVRKKPTRDFQLNLTGSIGSWDNYRTEVDAAGPLNQQGSLRGRAVLSYQDKDSFIDVVNNKSSLVYATLEADLGPRTMLSVGGSYQKDDNRNTWGGVPWAADGSDLHLPRSSYFGYDWEYWDKENKEVFIELQHRFANDWNLRLTGRKGWSDMAYLGTHLTNYNTWAQPGAEYDAYLDTSSYEINVSGPFALLGRQHELVLGTSFQESDRLLAGGQGILRNTGIDIYNWDSGSLARPAFDLSMLRNNYLIEQRSAYATTRLNPHDDLKIILGTRLDWYQYDTDTSWMGNATTSGYKVTRNVTKYAGVIYDLNEHHSVYASYTDIFEPQSQSGFSGELLDPILGKNYEIGIKGEYFGGALNASAALFRIDQVNRAALAQNQAGCPINNCYEASGKVRSEGVELEVSGALNPNLNLAAGYTYTDATYVRNDTNTAQEGTRFDTAFPEHLFKLGTTYRLHGALNQWRVGAGIQWQSEIYKEGVNAGTPFRIEQKAYAVANITLGYQASKNVDLQLNVDNLFDKRYYHSLGSHPGWGGVARYGTPRNFMLTARYKF</sequence>
<feature type="signal peptide" evidence="16">
    <location>
        <begin position="1"/>
        <end position="26"/>
    </location>
</feature>
<keyword evidence="6 14" id="KW-0812">Transmembrane</keyword>
<dbReference type="InterPro" id="IPR012910">
    <property type="entry name" value="Plug_dom"/>
</dbReference>
<dbReference type="InterPro" id="IPR039426">
    <property type="entry name" value="TonB-dep_rcpt-like"/>
</dbReference>
<keyword evidence="12" id="KW-0675">Receptor</keyword>
<evidence type="ECO:0000256" key="13">
    <source>
        <dbReference type="ARBA" id="ARBA00023237"/>
    </source>
</evidence>
<gene>
    <name evidence="18" type="ORF">C666_14625</name>
</gene>
<keyword evidence="3 14" id="KW-0813">Transport</keyword>
<dbReference type="GO" id="GO:0015344">
    <property type="term" value="F:siderophore uptake transmembrane transporter activity"/>
    <property type="evidence" value="ECO:0007669"/>
    <property type="project" value="TreeGrafter"/>
</dbReference>
<dbReference type="InterPro" id="IPR010105">
    <property type="entry name" value="TonB_sidphr_rcpt"/>
</dbReference>
<dbReference type="Pfam" id="PF07660">
    <property type="entry name" value="STN"/>
    <property type="match status" value="1"/>
</dbReference>
<dbReference type="Pfam" id="PF07715">
    <property type="entry name" value="Plug"/>
    <property type="match status" value="1"/>
</dbReference>
<keyword evidence="10 15" id="KW-0798">TonB box</keyword>
<name>N6YUG7_THAL4</name>
<evidence type="ECO:0000256" key="11">
    <source>
        <dbReference type="ARBA" id="ARBA00023136"/>
    </source>
</evidence>
<dbReference type="InterPro" id="IPR036942">
    <property type="entry name" value="Beta-barrel_TonB_sf"/>
</dbReference>
<dbReference type="Gene3D" id="2.170.130.10">
    <property type="entry name" value="TonB-dependent receptor, plug domain"/>
    <property type="match status" value="1"/>
</dbReference>
<evidence type="ECO:0000313" key="18">
    <source>
        <dbReference type="EMBL" id="ENO85793.1"/>
    </source>
</evidence>
<evidence type="ECO:0000256" key="4">
    <source>
        <dbReference type="ARBA" id="ARBA00022452"/>
    </source>
</evidence>
<organism evidence="18 19">
    <name type="scientific">Thauera linaloolentis (strain DSM 12138 / JCM 21573 / CCUG 41526 / CIP 105981 / IAM 15112 / NBRC 102519 / 47Lol)</name>
    <dbReference type="NCBI Taxonomy" id="1123367"/>
    <lineage>
        <taxon>Bacteria</taxon>
        <taxon>Pseudomonadati</taxon>
        <taxon>Pseudomonadota</taxon>
        <taxon>Betaproteobacteria</taxon>
        <taxon>Rhodocyclales</taxon>
        <taxon>Zoogloeaceae</taxon>
        <taxon>Thauera</taxon>
    </lineage>
</organism>
<dbReference type="EMBL" id="AMXE01000067">
    <property type="protein sequence ID" value="ENO85793.1"/>
    <property type="molecule type" value="Genomic_DNA"/>
</dbReference>
<dbReference type="CDD" id="cd01347">
    <property type="entry name" value="ligand_gated_channel"/>
    <property type="match status" value="1"/>
</dbReference>
<accession>N6YUG7</accession>
<dbReference type="Proteomes" id="UP000013232">
    <property type="component" value="Unassembled WGS sequence"/>
</dbReference>
<dbReference type="PANTHER" id="PTHR32552">
    <property type="entry name" value="FERRICHROME IRON RECEPTOR-RELATED"/>
    <property type="match status" value="1"/>
</dbReference>
<dbReference type="OrthoDB" id="9790771at2"/>
<evidence type="ECO:0000256" key="15">
    <source>
        <dbReference type="RuleBase" id="RU003357"/>
    </source>
</evidence>
<dbReference type="SUPFAM" id="SSF56935">
    <property type="entry name" value="Porins"/>
    <property type="match status" value="1"/>
</dbReference>
<dbReference type="NCBIfam" id="TIGR01783">
    <property type="entry name" value="TonB-siderophor"/>
    <property type="match status" value="1"/>
</dbReference>
<keyword evidence="5" id="KW-0410">Iron transport</keyword>
<dbReference type="SMART" id="SM00965">
    <property type="entry name" value="STN"/>
    <property type="match status" value="1"/>
</dbReference>
<evidence type="ECO:0000256" key="7">
    <source>
        <dbReference type="ARBA" id="ARBA00022729"/>
    </source>
</evidence>
<evidence type="ECO:0000256" key="1">
    <source>
        <dbReference type="ARBA" id="ARBA00004571"/>
    </source>
</evidence>
<evidence type="ECO:0000256" key="16">
    <source>
        <dbReference type="SAM" id="SignalP"/>
    </source>
</evidence>
<protein>
    <submittedName>
        <fullName evidence="18">FpvA</fullName>
    </submittedName>
</protein>
<dbReference type="Gene3D" id="3.55.50.30">
    <property type="match status" value="1"/>
</dbReference>
<evidence type="ECO:0000256" key="9">
    <source>
        <dbReference type="ARBA" id="ARBA00023065"/>
    </source>
</evidence>
<dbReference type="InterPro" id="IPR037066">
    <property type="entry name" value="Plug_dom_sf"/>
</dbReference>
<evidence type="ECO:0000256" key="14">
    <source>
        <dbReference type="PROSITE-ProRule" id="PRU01360"/>
    </source>
</evidence>
<dbReference type="Pfam" id="PF00593">
    <property type="entry name" value="TonB_dep_Rec_b-barrel"/>
    <property type="match status" value="1"/>
</dbReference>
<keyword evidence="19" id="KW-1185">Reference proteome</keyword>
<keyword evidence="9" id="KW-0406">Ion transport</keyword>
<dbReference type="RefSeq" id="WP_004341818.1">
    <property type="nucleotide sequence ID" value="NZ_AMXE01000067.1"/>
</dbReference>
<evidence type="ECO:0000256" key="12">
    <source>
        <dbReference type="ARBA" id="ARBA00023170"/>
    </source>
</evidence>
<feature type="chain" id="PRO_5004128692" evidence="16">
    <location>
        <begin position="27"/>
        <end position="810"/>
    </location>
</feature>
<dbReference type="STRING" id="1123367.GCA_000621305_00534"/>
<evidence type="ECO:0000259" key="17">
    <source>
        <dbReference type="SMART" id="SM00965"/>
    </source>
</evidence>
<comment type="similarity">
    <text evidence="2 14 15">Belongs to the TonB-dependent receptor family.</text>
</comment>
<dbReference type="InterPro" id="IPR011662">
    <property type="entry name" value="Secretin/TonB_short_N"/>
</dbReference>
<dbReference type="Gene3D" id="2.40.170.20">
    <property type="entry name" value="TonB-dependent receptor, beta-barrel domain"/>
    <property type="match status" value="1"/>
</dbReference>
<keyword evidence="8" id="KW-0408">Iron</keyword>
<dbReference type="InterPro" id="IPR000531">
    <property type="entry name" value="Beta-barrel_TonB"/>
</dbReference>
<dbReference type="eggNOG" id="COG4773">
    <property type="taxonomic scope" value="Bacteria"/>
</dbReference>
<evidence type="ECO:0000313" key="19">
    <source>
        <dbReference type="Proteomes" id="UP000013232"/>
    </source>
</evidence>
<evidence type="ECO:0000256" key="8">
    <source>
        <dbReference type="ARBA" id="ARBA00023004"/>
    </source>
</evidence>
<feature type="domain" description="Secretin/TonB short N-terminal" evidence="17">
    <location>
        <begin position="61"/>
        <end position="112"/>
    </location>
</feature>
<dbReference type="GO" id="GO:0015891">
    <property type="term" value="P:siderophore transport"/>
    <property type="evidence" value="ECO:0007669"/>
    <property type="project" value="InterPro"/>
</dbReference>
<comment type="caution">
    <text evidence="18">The sequence shown here is derived from an EMBL/GenBank/DDBJ whole genome shotgun (WGS) entry which is preliminary data.</text>
</comment>
<dbReference type="PANTHER" id="PTHR32552:SF74">
    <property type="entry name" value="HYDROXAMATE SIDEROPHORE RECEPTOR FHUE"/>
    <property type="match status" value="1"/>
</dbReference>
<keyword evidence="13 14" id="KW-0998">Cell outer membrane</keyword>
<dbReference type="FunFam" id="2.170.130.10:FF:000010">
    <property type="entry name" value="Ferripyoverdine receptor"/>
    <property type="match status" value="1"/>
</dbReference>
<keyword evidence="11 14" id="KW-0472">Membrane</keyword>